<evidence type="ECO:0000256" key="1">
    <source>
        <dbReference type="SAM" id="Coils"/>
    </source>
</evidence>
<accession>A0A135ZFN6</accession>
<gene>
    <name evidence="3" type="ORF">ABVC42_05160</name>
    <name evidence="5" type="ORF">CEE75_05515</name>
    <name evidence="4" type="ORF">ERD32_02685</name>
</gene>
<dbReference type="Proteomes" id="UP001434419">
    <property type="component" value="Unassembled WGS sequence"/>
</dbReference>
<evidence type="ECO:0000313" key="8">
    <source>
        <dbReference type="Proteomes" id="UP001434419"/>
    </source>
</evidence>
<reference evidence="5 7" key="1">
    <citation type="submission" date="2017-06" db="EMBL/GenBank/DDBJ databases">
        <authorList>
            <person name="Swanenburg J."/>
            <person name="Kort R."/>
        </authorList>
    </citation>
    <scope>NUCLEOTIDE SEQUENCE [LARGE SCALE GENOMIC DNA]</scope>
    <source>
        <strain evidence="5 7">RL05</strain>
    </source>
</reference>
<keyword evidence="2" id="KW-0732">Signal</keyword>
<keyword evidence="1" id="KW-0175">Coiled coil</keyword>
<reference evidence="4 6" key="2">
    <citation type="submission" date="2019-01" db="EMBL/GenBank/DDBJ databases">
        <title>The genome sequence of Lactobacillus crispatus L49.</title>
        <authorList>
            <person name="Zhong J."/>
            <person name="Zhang J."/>
        </authorList>
    </citation>
    <scope>NUCLEOTIDE SEQUENCE [LARGE SCALE GENOMIC DNA]</scope>
    <source>
        <strain evidence="4 6">L49</strain>
    </source>
</reference>
<evidence type="ECO:0000313" key="5">
    <source>
        <dbReference type="EMBL" id="TDN31707.1"/>
    </source>
</evidence>
<dbReference type="EMBL" id="JBETVU010000012">
    <property type="protein sequence ID" value="MES5149316.1"/>
    <property type="molecule type" value="Genomic_DNA"/>
</dbReference>
<sequence>MNKKILSLLAVGATLGGVLSAPTSTVFASRTKSAKVARKHARAKKRATHKKFKVPYKALVGAQPTEVVITKRVKMFEYNPRLKRIYKQNLSSGRVVTATQANNNAWIITHLGAGEVNKGSICVVKGNGWFMTKAEQDRRLENARRRFNSSLENQVGSQEYNAMRNELNSYRNNIKNWVEHY</sequence>
<feature type="chain" id="PRO_5044548558" evidence="2">
    <location>
        <begin position="29"/>
        <end position="181"/>
    </location>
</feature>
<evidence type="ECO:0000313" key="6">
    <source>
        <dbReference type="Proteomes" id="UP000289808"/>
    </source>
</evidence>
<evidence type="ECO:0000256" key="2">
    <source>
        <dbReference type="SAM" id="SignalP"/>
    </source>
</evidence>
<comment type="caution">
    <text evidence="4">The sequence shown here is derived from an EMBL/GenBank/DDBJ whole genome shotgun (WGS) entry which is preliminary data.</text>
</comment>
<reference evidence="3" key="3">
    <citation type="submission" date="2024-06" db="EMBL/GenBank/DDBJ databases">
        <title>Vaginal Lactobacillus fatty acid response mechanisms reveal a metabolite-targeted strategy for bacterial vaginosis treatment.</title>
        <authorList>
            <person name="Zhu M."/>
            <person name="Blainey P.C."/>
            <person name="Bloom S.M."/>
            <person name="Kwon D.S."/>
        </authorList>
    </citation>
    <scope>NUCLEOTIDE SEQUENCE</scope>
    <source>
        <strain evidence="3">194_F1_1</strain>
    </source>
</reference>
<name>A0A135ZFN6_9LACO</name>
<dbReference type="AlphaFoldDB" id="A0A135ZFN6"/>
<keyword evidence="8" id="KW-1185">Reference proteome</keyword>
<dbReference type="Proteomes" id="UP000289808">
    <property type="component" value="Unassembled WGS sequence"/>
</dbReference>
<dbReference type="RefSeq" id="WP_060462802.1">
    <property type="nucleotide sequence ID" value="NZ_CAZZQD010000001.1"/>
</dbReference>
<organism evidence="4 6">
    <name type="scientific">Lactobacillus crispatus</name>
    <dbReference type="NCBI Taxonomy" id="47770"/>
    <lineage>
        <taxon>Bacteria</taxon>
        <taxon>Bacillati</taxon>
        <taxon>Bacillota</taxon>
        <taxon>Bacilli</taxon>
        <taxon>Lactobacillales</taxon>
        <taxon>Lactobacillaceae</taxon>
        <taxon>Lactobacillus</taxon>
    </lineage>
</organism>
<protein>
    <submittedName>
        <fullName evidence="4">Uncharacterized protein</fullName>
    </submittedName>
</protein>
<feature type="coiled-coil region" evidence="1">
    <location>
        <begin position="133"/>
        <end position="180"/>
    </location>
</feature>
<dbReference type="EMBL" id="SCLX01000009">
    <property type="protein sequence ID" value="RXF59213.1"/>
    <property type="molecule type" value="Genomic_DNA"/>
</dbReference>
<evidence type="ECO:0000313" key="7">
    <source>
        <dbReference type="Proteomes" id="UP000295195"/>
    </source>
</evidence>
<evidence type="ECO:0000313" key="4">
    <source>
        <dbReference type="EMBL" id="RXF59213.1"/>
    </source>
</evidence>
<proteinExistence type="predicted"/>
<dbReference type="Proteomes" id="UP000295195">
    <property type="component" value="Unassembled WGS sequence"/>
</dbReference>
<evidence type="ECO:0000313" key="3">
    <source>
        <dbReference type="EMBL" id="MES5149316.1"/>
    </source>
</evidence>
<dbReference type="EMBL" id="NKLP01000098">
    <property type="protein sequence ID" value="TDN31707.1"/>
    <property type="molecule type" value="Genomic_DNA"/>
</dbReference>
<feature type="signal peptide" evidence="2">
    <location>
        <begin position="1"/>
        <end position="28"/>
    </location>
</feature>